<evidence type="ECO:0000313" key="1">
    <source>
        <dbReference type="EMBL" id="QWW78235.1"/>
    </source>
</evidence>
<keyword evidence="2" id="KW-1185">Reference proteome</keyword>
<dbReference type="EMBL" id="CP076838">
    <property type="protein sequence ID" value="QWW78235.1"/>
    <property type="molecule type" value="Genomic_DNA"/>
</dbReference>
<evidence type="ECO:0008006" key="3">
    <source>
        <dbReference type="Google" id="ProtNLM"/>
    </source>
</evidence>
<evidence type="ECO:0000313" key="2">
    <source>
        <dbReference type="Proteomes" id="UP000683497"/>
    </source>
</evidence>
<organism evidence="1 2">
    <name type="scientific">Leclercia pneumoniae</name>
    <dbReference type="NCBI Taxonomy" id="2815358"/>
    <lineage>
        <taxon>Bacteria</taxon>
        <taxon>Pseudomonadati</taxon>
        <taxon>Pseudomonadota</taxon>
        <taxon>Gammaproteobacteria</taxon>
        <taxon>Enterobacterales</taxon>
        <taxon>Enterobacteriaceae</taxon>
        <taxon>Leclercia</taxon>
    </lineage>
</organism>
<reference evidence="1 2" key="1">
    <citation type="submission" date="2021-06" db="EMBL/GenBank/DDBJ databases">
        <title>Leclercia pneumoniae sp. nov.</title>
        <authorList>
            <person name="Hoenemann M."/>
            <person name="Viehweger A."/>
            <person name="Dietze N."/>
        </authorList>
    </citation>
    <scope>NUCLEOTIDE SEQUENCE [LARGE SCALE GENOMIC DNA]</scope>
    <source>
        <strain evidence="2">49125</strain>
    </source>
</reference>
<sequence>MIGILKRGPAAVKVKNHVTDLMAAMRTSFRKLTAGERFDETTLHIVCTSIIVAAIMERGVSSPRLMTALSDHVMNSYGLSLEEMQLTPVLAHGMLKGLNGKDTLQVKTSMLNDICPGHEFGIDGIRWFETSVNSAKDQIDSNLKDAIHTLSK</sequence>
<accession>A0ABX8JPT8</accession>
<protein>
    <recommendedName>
        <fullName evidence="3">Ketopantoate reductase C-terminal domain-containing protein</fullName>
    </recommendedName>
</protein>
<name>A0ABX8JPT8_9ENTR</name>
<proteinExistence type="predicted"/>
<dbReference type="Proteomes" id="UP000683497">
    <property type="component" value="Chromosome"/>
</dbReference>
<dbReference type="RefSeq" id="WP_207293399.1">
    <property type="nucleotide sequence ID" value="NZ_CP071383.1"/>
</dbReference>
<gene>
    <name evidence="1" type="ORF">KQ929_13270</name>
</gene>